<dbReference type="SUPFAM" id="SSF49265">
    <property type="entry name" value="Fibronectin type III"/>
    <property type="match status" value="1"/>
</dbReference>
<dbReference type="Gene3D" id="2.60.40.10">
    <property type="entry name" value="Immunoglobulins"/>
    <property type="match status" value="1"/>
</dbReference>
<dbReference type="PANTHER" id="PTHR22925:SF3">
    <property type="entry name" value="GLYCOSYL HYDROLASE FAMILY PROTEIN 43"/>
    <property type="match status" value="1"/>
</dbReference>
<name>A0ABR8MXF0_9BACL</name>
<protein>
    <submittedName>
        <fullName evidence="6">Family 43 glycosylhydrolase</fullName>
    </submittedName>
</protein>
<dbReference type="CDD" id="cd00063">
    <property type="entry name" value="FN3"/>
    <property type="match status" value="1"/>
</dbReference>
<dbReference type="InterPro" id="IPR023296">
    <property type="entry name" value="Glyco_hydro_beta-prop_sf"/>
</dbReference>
<keyword evidence="3" id="KW-0326">Glycosidase</keyword>
<dbReference type="InterPro" id="IPR003961">
    <property type="entry name" value="FN3_dom"/>
</dbReference>
<dbReference type="InterPro" id="IPR006710">
    <property type="entry name" value="Glyco_hydro_43"/>
</dbReference>
<dbReference type="SUPFAM" id="SSF75005">
    <property type="entry name" value="Arabinanase/levansucrase/invertase"/>
    <property type="match status" value="1"/>
</dbReference>
<sequence>MRMKSKLMMLPLLSSLTLTQALTGIAAAADSSAGGYSDEQLADHHYTLYYADAADASPTQPDPGDVMGLYQSVTDQAYGTDPVTGKKWGYGSNTGTSTSGDKYSSVRYYSGSTHNTNTAVNYSFALPEAGNYYVTVGVRNPWSTRNFSIVLEGSNVSGDLSMPETTLVERSYKVNVSDGELNVAVKAPSAGPYDQYHDPMVGLITVQTAIPLSFLQTKIADLQSEMLRTNADGTRYYTSSTIAAANAALVAAQAFADKVTSGGIVMDSDAAQIGAGGVRDQLSKLAAARTGLFHMEPYTSFLPDQIMRDTDGNVIDAHGPGFMYDEQTGKYYWYGEYHNGVWPGQGVRVYSSTDLYNWKDEGMALTLVKSMDDFTNDPLISQLYASRTDTYNVWADIRVGRILERPKVIYNEKTHKYVMWAHMDGDKNADNNAQNYGKAQAGYAISDSPTGPFVYQRSYRMDMAPADQTDYFPSDKGMARDMNLFKDDDGTAYLIYSSEENRTIYISKLLDDYSDVAGWHKDGNVDANGNPVRDTTYKAIYGTDYIRVFPGGVREAPAAFKYNGKYYLITSGATGWAPNVNMFSVADSMLGTWSTLSDPFVRTSASDPDPKKAFNSQSSAVIPVDAASGKFIYVGDDWNGGSFANGAAKYVWLPIEFGQDSEMTIKWYSSWTKDLLDKMVGVHANIQLPEVVTTGSALTLPTAIPVTPIGSSASVVTPVTWSVNSQPVTANTFAMPGTYTLDAKLTAFNNKALRFTISAIPEKTVYWVNSGGLATSDYNLMASYMQQTLINKSVVEQAYNPRDPAPWGYVGTKSNPAGAANGDIFSTLRYLNGGNVSGSSAGTDLTYKFTVHNGAYTVYTGFNDIWSNSSRKADLYINGVKKTAITFISNQVYANTVNVTDGMIDVTVRNTAAQDPLINWIMIVDNDLTIPANPFKGLEVTATTTDSASLAWDKVIGSTSYTLYRAASSDGPYSPVYSGSATSFTDSGLNPAVTYSYKVSSSSLSGESALSDAVSVLLDQKKPSFELSVNGQPFADGGTIEDSIPLTFRVADDLSGVAAAQIVIDSTIYQVDLTKGTEAVVDLAGKSGAYTAAVTVVDAAGNKLEQSLGINVTTSIDSINQLLERYKASFNNAMSQQLHNALDQAQHKLDMNRPDQAAKHMQDFLKHLNNASVQAVDGTVRSILIADAQALIAKWTGV</sequence>
<keyword evidence="4" id="KW-0732">Signal</keyword>
<dbReference type="SMART" id="SM00060">
    <property type="entry name" value="FN3"/>
    <property type="match status" value="1"/>
</dbReference>
<dbReference type="SUPFAM" id="SSF49785">
    <property type="entry name" value="Galactose-binding domain-like"/>
    <property type="match status" value="2"/>
</dbReference>
<feature type="domain" description="Fibronectin type-III" evidence="5">
    <location>
        <begin position="934"/>
        <end position="1021"/>
    </location>
</feature>
<evidence type="ECO:0000313" key="7">
    <source>
        <dbReference type="Proteomes" id="UP000609346"/>
    </source>
</evidence>
<gene>
    <name evidence="6" type="ORF">H8B09_14625</name>
</gene>
<dbReference type="InterPro" id="IPR013783">
    <property type="entry name" value="Ig-like_fold"/>
</dbReference>
<feature type="chain" id="PRO_5046580638" evidence="4">
    <location>
        <begin position="29"/>
        <end position="1198"/>
    </location>
</feature>
<comment type="caution">
    <text evidence="6">The sequence shown here is derived from an EMBL/GenBank/DDBJ whole genome shotgun (WGS) entry which is preliminary data.</text>
</comment>
<proteinExistence type="inferred from homology"/>
<organism evidence="6 7">
    <name type="scientific">Paenibacillus terricola</name>
    <dbReference type="NCBI Taxonomy" id="2763503"/>
    <lineage>
        <taxon>Bacteria</taxon>
        <taxon>Bacillati</taxon>
        <taxon>Bacillota</taxon>
        <taxon>Bacilli</taxon>
        <taxon>Bacillales</taxon>
        <taxon>Paenibacillaceae</taxon>
        <taxon>Paenibacillus</taxon>
    </lineage>
</organism>
<dbReference type="Gene3D" id="2.115.10.20">
    <property type="entry name" value="Glycosyl hydrolase domain, family 43"/>
    <property type="match status" value="1"/>
</dbReference>
<feature type="signal peptide" evidence="4">
    <location>
        <begin position="1"/>
        <end position="28"/>
    </location>
</feature>
<comment type="similarity">
    <text evidence="1">Belongs to the glycosyl hydrolase 43 family.</text>
</comment>
<dbReference type="Pfam" id="PF04616">
    <property type="entry name" value="Glyco_hydro_43"/>
    <property type="match status" value="1"/>
</dbReference>
<reference evidence="6 7" key="1">
    <citation type="submission" date="2020-09" db="EMBL/GenBank/DDBJ databases">
        <title>Paenibacillus sp. strain PR3 16S rRNA gene Genome sequencing and assembly.</title>
        <authorList>
            <person name="Kim J."/>
        </authorList>
    </citation>
    <scope>NUCLEOTIDE SEQUENCE [LARGE SCALE GENOMIC DNA]</scope>
    <source>
        <strain evidence="6 7">PR3</strain>
    </source>
</reference>
<keyword evidence="2" id="KW-0378">Hydrolase</keyword>
<dbReference type="RefSeq" id="WP_191204260.1">
    <property type="nucleotide sequence ID" value="NZ_JACXZA010000003.1"/>
</dbReference>
<dbReference type="Pfam" id="PF22888">
    <property type="entry name" value="FIMAH"/>
    <property type="match status" value="1"/>
</dbReference>
<evidence type="ECO:0000256" key="4">
    <source>
        <dbReference type="SAM" id="SignalP"/>
    </source>
</evidence>
<keyword evidence="7" id="KW-1185">Reference proteome</keyword>
<dbReference type="Gene3D" id="2.60.120.430">
    <property type="entry name" value="Galactose-binding lectin"/>
    <property type="match status" value="2"/>
</dbReference>
<evidence type="ECO:0000313" key="6">
    <source>
        <dbReference type="EMBL" id="MBD3919996.1"/>
    </source>
</evidence>
<dbReference type="InterPro" id="IPR054470">
    <property type="entry name" value="FIMAH_dom"/>
</dbReference>
<dbReference type="PANTHER" id="PTHR22925">
    <property type="entry name" value="GLYCOSYL HYDROLASE 43 FAMILY MEMBER"/>
    <property type="match status" value="1"/>
</dbReference>
<dbReference type="InterPro" id="IPR008979">
    <property type="entry name" value="Galactose-bd-like_sf"/>
</dbReference>
<dbReference type="InterPro" id="IPR036116">
    <property type="entry name" value="FN3_sf"/>
</dbReference>
<dbReference type="CDD" id="cd18825">
    <property type="entry name" value="GH43_CtGH43-like"/>
    <property type="match status" value="1"/>
</dbReference>
<evidence type="ECO:0000256" key="3">
    <source>
        <dbReference type="ARBA" id="ARBA00023295"/>
    </source>
</evidence>
<dbReference type="EMBL" id="JACXZA010000003">
    <property type="protein sequence ID" value="MBD3919996.1"/>
    <property type="molecule type" value="Genomic_DNA"/>
</dbReference>
<evidence type="ECO:0000256" key="2">
    <source>
        <dbReference type="ARBA" id="ARBA00022801"/>
    </source>
</evidence>
<evidence type="ECO:0000259" key="5">
    <source>
        <dbReference type="PROSITE" id="PS50853"/>
    </source>
</evidence>
<evidence type="ECO:0000256" key="1">
    <source>
        <dbReference type="ARBA" id="ARBA00009865"/>
    </source>
</evidence>
<dbReference type="PROSITE" id="PS50853">
    <property type="entry name" value="FN3"/>
    <property type="match status" value="1"/>
</dbReference>
<dbReference type="Proteomes" id="UP000609346">
    <property type="component" value="Unassembled WGS sequence"/>
</dbReference>
<accession>A0ABR8MXF0</accession>